<dbReference type="GO" id="GO:0046872">
    <property type="term" value="F:metal ion binding"/>
    <property type="evidence" value="ECO:0007669"/>
    <property type="project" value="UniProtKB-KW"/>
</dbReference>
<feature type="binding site" evidence="7">
    <location>
        <position position="85"/>
    </location>
    <ligand>
        <name>[4Fe-4S] cluster</name>
        <dbReference type="ChEBI" id="CHEBI:49883"/>
        <label>4</label>
    </ligand>
</feature>
<keyword evidence="2 7" id="KW-0004">4Fe-4S</keyword>
<dbReference type="PANTHER" id="PTHR43545:SF6">
    <property type="entry name" value="FORMATE DEHYDROGENASE, NITRATE-INDUCIBLE, IRON-SULFUR SUBUNIT"/>
    <property type="match status" value="1"/>
</dbReference>
<dbReference type="SUPFAM" id="SSF54862">
    <property type="entry name" value="4Fe-4S ferredoxins"/>
    <property type="match status" value="1"/>
</dbReference>
<keyword evidence="8" id="KW-0472">Membrane</keyword>
<feature type="binding site" evidence="7">
    <location>
        <position position="76"/>
    </location>
    <ligand>
        <name>[4Fe-4S] cluster</name>
        <dbReference type="ChEBI" id="CHEBI:49883"/>
        <label>3</label>
    </ligand>
</feature>
<evidence type="ECO:0000256" key="2">
    <source>
        <dbReference type="ARBA" id="ARBA00022485"/>
    </source>
</evidence>
<evidence type="ECO:0000259" key="9">
    <source>
        <dbReference type="PROSITE" id="PS51379"/>
    </source>
</evidence>
<feature type="binding site" evidence="7">
    <location>
        <position position="23"/>
    </location>
    <ligand>
        <name>[4Fe-4S] cluster</name>
        <dbReference type="ChEBI" id="CHEBI:49883"/>
        <label>2</label>
    </ligand>
</feature>
<dbReference type="InterPro" id="IPR051555">
    <property type="entry name" value="FDH_Electron_Transfer_Unit"/>
</dbReference>
<name>D5XCL2_THEPJ</name>
<evidence type="ECO:0000313" key="10">
    <source>
        <dbReference type="EMBL" id="ADG81638.1"/>
    </source>
</evidence>
<dbReference type="GO" id="GO:0051539">
    <property type="term" value="F:4 iron, 4 sulfur cluster binding"/>
    <property type="evidence" value="ECO:0007669"/>
    <property type="project" value="UniProtKB-KW"/>
</dbReference>
<evidence type="ECO:0000256" key="1">
    <source>
        <dbReference type="ARBA" id="ARBA00004196"/>
    </source>
</evidence>
<proteinExistence type="predicted"/>
<dbReference type="Pfam" id="PF13247">
    <property type="entry name" value="Fer4_11"/>
    <property type="match status" value="1"/>
</dbReference>
<reference evidence="10 11" key="1">
    <citation type="submission" date="2010-05" db="EMBL/GenBank/DDBJ databases">
        <title>Complete sequence of Thermincola sp. JR.</title>
        <authorList>
            <consortium name="US DOE Joint Genome Institute"/>
            <person name="Lucas S."/>
            <person name="Copeland A."/>
            <person name="Lapidus A."/>
            <person name="Cheng J.-F."/>
            <person name="Bruce D."/>
            <person name="Goodwin L."/>
            <person name="Pitluck S."/>
            <person name="Chertkov O."/>
            <person name="Detter J.C."/>
            <person name="Han C."/>
            <person name="Tapia R."/>
            <person name="Land M."/>
            <person name="Hauser L."/>
            <person name="Kyrpides N."/>
            <person name="Mikhailova N."/>
            <person name="Hazen T.C."/>
            <person name="Woyke T."/>
        </authorList>
    </citation>
    <scope>NUCLEOTIDE SEQUENCE [LARGE SCALE GENOMIC DNA]</scope>
    <source>
        <strain evidence="10 11">JR</strain>
    </source>
</reference>
<sequence length="261" mass="27821">MAKQGILVDVSKCTGCRGCQVACKQWNNLPATKTKFSGSYENPVTMNGAYTKVKFIETVENGQVRFLFRKIQCMHCTEASCMAVCAAGAISRADNGQVVIDRDTCIGCKNCVVACPFGAIGFDEETGTSGKCWGCQDRVENGLTPACAKTCPTGAITFGPREELLARAKERVAQLQAAGKEAYIYGETELGGLGNIYVLDAKPEVYGLPANPRPATSSLLGNWLGVLVGVGAMAVAPFWMIFRNKEEDVSTKPGVGVDHDA</sequence>
<dbReference type="GO" id="GO:0030313">
    <property type="term" value="C:cell envelope"/>
    <property type="evidence" value="ECO:0007669"/>
    <property type="project" value="UniProtKB-SubCell"/>
</dbReference>
<protein>
    <submittedName>
        <fullName evidence="10">4Fe-4S ferredoxin iron-sulfur binding domain protein</fullName>
    </submittedName>
</protein>
<dbReference type="RefSeq" id="WP_013119659.1">
    <property type="nucleotide sequence ID" value="NC_014152.1"/>
</dbReference>
<dbReference type="STRING" id="635013.TherJR_0771"/>
<feature type="binding site" evidence="7">
    <location>
        <position position="132"/>
    </location>
    <ligand>
        <name>[4Fe-4S] cluster</name>
        <dbReference type="ChEBI" id="CHEBI:49883"/>
        <label>2</label>
    </ligand>
</feature>
<feature type="binding site" evidence="7">
    <location>
        <position position="151"/>
    </location>
    <ligand>
        <name>[4Fe-4S] cluster</name>
        <dbReference type="ChEBI" id="CHEBI:49883"/>
        <label>1</label>
    </ligand>
</feature>
<dbReference type="Gene3D" id="3.30.70.20">
    <property type="match status" value="2"/>
</dbReference>
<accession>D5XCL2</accession>
<keyword evidence="8" id="KW-0812">Transmembrane</keyword>
<dbReference type="EMBL" id="CP002028">
    <property type="protein sequence ID" value="ADG81638.1"/>
    <property type="molecule type" value="Genomic_DNA"/>
</dbReference>
<dbReference type="PROSITE" id="PS00198">
    <property type="entry name" value="4FE4S_FER_1"/>
    <property type="match status" value="1"/>
</dbReference>
<dbReference type="InterPro" id="IPR017900">
    <property type="entry name" value="4Fe4S_Fe_S_CS"/>
</dbReference>
<organism evidence="10 11">
    <name type="scientific">Thermincola potens (strain JR)</name>
    <dbReference type="NCBI Taxonomy" id="635013"/>
    <lineage>
        <taxon>Bacteria</taxon>
        <taxon>Bacillati</taxon>
        <taxon>Bacillota</taxon>
        <taxon>Clostridia</taxon>
        <taxon>Eubacteriales</taxon>
        <taxon>Thermincolaceae</taxon>
        <taxon>Thermincola</taxon>
    </lineage>
</organism>
<feature type="binding site" evidence="7">
    <location>
        <position position="13"/>
    </location>
    <ligand>
        <name>[4Fe-4S] cluster</name>
        <dbReference type="ChEBI" id="CHEBI:49883"/>
        <label>1</label>
    </ligand>
</feature>
<dbReference type="InterPro" id="IPR014603">
    <property type="entry name" value="Formate_DH_Fe-S_su"/>
</dbReference>
<feature type="binding site" evidence="7">
    <location>
        <position position="105"/>
    </location>
    <ligand>
        <name>[4Fe-4S] cluster</name>
        <dbReference type="ChEBI" id="CHEBI:49883"/>
        <label>4</label>
    </ligand>
</feature>
<evidence type="ECO:0000256" key="8">
    <source>
        <dbReference type="SAM" id="Phobius"/>
    </source>
</evidence>
<feature type="binding site" evidence="7">
    <location>
        <position position="135"/>
    </location>
    <ligand>
        <name>[4Fe-4S] cluster</name>
        <dbReference type="ChEBI" id="CHEBI:49883"/>
        <label>2</label>
    </ligand>
</feature>
<dbReference type="HOGENOM" id="CLU_043374_0_3_9"/>
<feature type="binding site" evidence="7">
    <location>
        <position position="108"/>
    </location>
    <ligand>
        <name>[4Fe-4S] cluster</name>
        <dbReference type="ChEBI" id="CHEBI:49883"/>
        <label>4</label>
    </ligand>
</feature>
<feature type="binding site" evidence="7">
    <location>
        <position position="111"/>
    </location>
    <ligand>
        <name>[4Fe-4S] cluster</name>
        <dbReference type="ChEBI" id="CHEBI:49883"/>
        <label>4</label>
    </ligand>
</feature>
<feature type="binding site" evidence="7">
    <location>
        <position position="19"/>
    </location>
    <ligand>
        <name>[4Fe-4S] cluster</name>
        <dbReference type="ChEBI" id="CHEBI:49883"/>
        <label>1</label>
    </ligand>
</feature>
<evidence type="ECO:0000256" key="5">
    <source>
        <dbReference type="ARBA" id="ARBA00023004"/>
    </source>
</evidence>
<dbReference type="PIRSF" id="PIRSF036298">
    <property type="entry name" value="FDH_4Fe4S"/>
    <property type="match status" value="1"/>
</dbReference>
<keyword evidence="3 7" id="KW-0479">Metal-binding</keyword>
<keyword evidence="11" id="KW-1185">Reference proteome</keyword>
<evidence type="ECO:0000256" key="4">
    <source>
        <dbReference type="ARBA" id="ARBA00022737"/>
    </source>
</evidence>
<feature type="domain" description="4Fe-4S ferredoxin-type" evidence="9">
    <location>
        <begin position="96"/>
        <end position="125"/>
    </location>
</feature>
<evidence type="ECO:0000313" key="11">
    <source>
        <dbReference type="Proteomes" id="UP000002377"/>
    </source>
</evidence>
<dbReference type="Proteomes" id="UP000002377">
    <property type="component" value="Chromosome"/>
</dbReference>
<feature type="binding site" evidence="7">
    <location>
        <position position="16"/>
    </location>
    <ligand>
        <name>[4Fe-4S] cluster</name>
        <dbReference type="ChEBI" id="CHEBI:49883"/>
        <label>1</label>
    </ligand>
</feature>
<comment type="cofactor">
    <cofactor evidence="7">
        <name>[4Fe-4S] cluster</name>
        <dbReference type="ChEBI" id="CHEBI:49883"/>
    </cofactor>
    <text evidence="7">Binds 4 [4Fe-4S] clusters per subunit.</text>
</comment>
<dbReference type="KEGG" id="tjr:TherJR_0771"/>
<keyword evidence="6 7" id="KW-0411">Iron-sulfur</keyword>
<dbReference type="GO" id="GO:0045333">
    <property type="term" value="P:cellular respiration"/>
    <property type="evidence" value="ECO:0007669"/>
    <property type="project" value="InterPro"/>
</dbReference>
<evidence type="ECO:0000256" key="7">
    <source>
        <dbReference type="PIRSR" id="PIRSR036298-50"/>
    </source>
</evidence>
<gene>
    <name evidence="10" type="ordered locus">TherJR_0771</name>
</gene>
<keyword evidence="8" id="KW-1133">Transmembrane helix</keyword>
<feature type="binding site" evidence="7">
    <location>
        <position position="115"/>
    </location>
    <ligand>
        <name>[4Fe-4S] cluster</name>
        <dbReference type="ChEBI" id="CHEBI:49883"/>
        <label>3</label>
    </ligand>
</feature>
<keyword evidence="4" id="KW-0677">Repeat</keyword>
<dbReference type="OrthoDB" id="9810688at2"/>
<evidence type="ECO:0000256" key="3">
    <source>
        <dbReference type="ARBA" id="ARBA00022723"/>
    </source>
</evidence>
<dbReference type="PROSITE" id="PS51379">
    <property type="entry name" value="4FE4S_FER_2"/>
    <property type="match status" value="2"/>
</dbReference>
<dbReference type="eggNOG" id="COG0437">
    <property type="taxonomic scope" value="Bacteria"/>
</dbReference>
<feature type="domain" description="4Fe-4S ferredoxin-type" evidence="9">
    <location>
        <begin position="4"/>
        <end position="34"/>
    </location>
</feature>
<feature type="binding site" evidence="7">
    <location>
        <position position="73"/>
    </location>
    <ligand>
        <name>[4Fe-4S] cluster</name>
        <dbReference type="ChEBI" id="CHEBI:49883"/>
        <label>3</label>
    </ligand>
</feature>
<dbReference type="AlphaFoldDB" id="D5XCL2"/>
<evidence type="ECO:0000256" key="6">
    <source>
        <dbReference type="ARBA" id="ARBA00023014"/>
    </source>
</evidence>
<feature type="transmembrane region" description="Helical" evidence="8">
    <location>
        <begin position="220"/>
        <end position="242"/>
    </location>
</feature>
<keyword evidence="5 7" id="KW-0408">Iron</keyword>
<dbReference type="InterPro" id="IPR017896">
    <property type="entry name" value="4Fe4S_Fe-S-bd"/>
</dbReference>
<dbReference type="PANTHER" id="PTHR43545">
    <property type="entry name" value="FORMATE DEHYDROGENASE, NITRATE-INDUCIBLE, IRON-SULFUR SUBUNIT"/>
    <property type="match status" value="1"/>
</dbReference>
<feature type="binding site" evidence="7">
    <location>
        <position position="147"/>
    </location>
    <ligand>
        <name>[4Fe-4S] cluster</name>
        <dbReference type="ChEBI" id="CHEBI:49883"/>
        <label>2</label>
    </ligand>
</feature>
<dbReference type="GO" id="GO:0015944">
    <property type="term" value="P:formate oxidation"/>
    <property type="evidence" value="ECO:0007669"/>
    <property type="project" value="InterPro"/>
</dbReference>
<feature type="binding site" evidence="7">
    <location>
        <position position="81"/>
    </location>
    <ligand>
        <name>[4Fe-4S] cluster</name>
        <dbReference type="ChEBI" id="CHEBI:49883"/>
        <label>3</label>
    </ligand>
</feature>
<comment type="subcellular location">
    <subcellularLocation>
        <location evidence="1">Cell envelope</location>
    </subcellularLocation>
</comment>